<dbReference type="InterPro" id="IPR027417">
    <property type="entry name" value="P-loop_NTPase"/>
</dbReference>
<evidence type="ECO:0000256" key="3">
    <source>
        <dbReference type="PROSITE-ProRule" id="PRU00339"/>
    </source>
</evidence>
<keyword evidence="2 3" id="KW-0802">TPR repeat</keyword>
<dbReference type="Gene3D" id="3.40.50.300">
    <property type="entry name" value="P-loop containing nucleotide triphosphate hydrolases"/>
    <property type="match status" value="1"/>
</dbReference>
<keyword evidence="4" id="KW-0808">Transferase</keyword>
<name>A0A159Z8M1_9RHOB</name>
<evidence type="ECO:0000313" key="4">
    <source>
        <dbReference type="EMBL" id="AMY71851.1"/>
    </source>
</evidence>
<dbReference type="PROSITE" id="PS50293">
    <property type="entry name" value="TPR_REGION"/>
    <property type="match status" value="1"/>
</dbReference>
<dbReference type="SUPFAM" id="SSF52540">
    <property type="entry name" value="P-loop containing nucleoside triphosphate hydrolases"/>
    <property type="match status" value="1"/>
</dbReference>
<dbReference type="EMBL" id="CP012661">
    <property type="protein sequence ID" value="AMY71851.1"/>
    <property type="molecule type" value="Genomic_DNA"/>
</dbReference>
<evidence type="ECO:0000256" key="1">
    <source>
        <dbReference type="ARBA" id="ARBA00022737"/>
    </source>
</evidence>
<protein>
    <submittedName>
        <fullName evidence="4">Sulfotransferase</fullName>
    </submittedName>
</protein>
<dbReference type="Gene3D" id="1.25.40.10">
    <property type="entry name" value="Tetratricopeptide repeat domain"/>
    <property type="match status" value="2"/>
</dbReference>
<dbReference type="PATRIC" id="fig|1335048.3.peg.4818"/>
<keyword evidence="1" id="KW-0677">Repeat</keyword>
<evidence type="ECO:0000313" key="5">
    <source>
        <dbReference type="Proteomes" id="UP000076128"/>
    </source>
</evidence>
<dbReference type="InterPro" id="IPR051685">
    <property type="entry name" value="Ycf3/AcsC/BcsC/TPR_MFPF"/>
</dbReference>
<feature type="repeat" description="TPR" evidence="3">
    <location>
        <begin position="338"/>
        <end position="371"/>
    </location>
</feature>
<dbReference type="OrthoDB" id="9800698at2"/>
<dbReference type="RefSeq" id="WP_066817605.1">
    <property type="nucleotide sequence ID" value="NZ_CP012661.1"/>
</dbReference>
<dbReference type="KEGG" id="daa:AKL17_4641"/>
<dbReference type="PANTHER" id="PTHR44943:SF4">
    <property type="entry name" value="TPR REPEAT-CONTAINING PROTEIN MJ0798"/>
    <property type="match status" value="1"/>
</dbReference>
<organism evidence="4 5">
    <name type="scientific">Frigidibacter mobilis</name>
    <dbReference type="NCBI Taxonomy" id="1335048"/>
    <lineage>
        <taxon>Bacteria</taxon>
        <taxon>Pseudomonadati</taxon>
        <taxon>Pseudomonadota</taxon>
        <taxon>Alphaproteobacteria</taxon>
        <taxon>Rhodobacterales</taxon>
        <taxon>Paracoccaceae</taxon>
        <taxon>Frigidibacter</taxon>
    </lineage>
</organism>
<dbReference type="Proteomes" id="UP000076128">
    <property type="component" value="Chromosome"/>
</dbReference>
<feature type="repeat" description="TPR" evidence="3">
    <location>
        <begin position="168"/>
        <end position="201"/>
    </location>
</feature>
<dbReference type="InterPro" id="IPR019734">
    <property type="entry name" value="TPR_rpt"/>
</dbReference>
<evidence type="ECO:0000256" key="2">
    <source>
        <dbReference type="ARBA" id="ARBA00022803"/>
    </source>
</evidence>
<dbReference type="GO" id="GO:0016740">
    <property type="term" value="F:transferase activity"/>
    <property type="evidence" value="ECO:0007669"/>
    <property type="project" value="UniProtKB-KW"/>
</dbReference>
<dbReference type="AlphaFoldDB" id="A0A159Z8M1"/>
<dbReference type="SUPFAM" id="SSF48452">
    <property type="entry name" value="TPR-like"/>
    <property type="match status" value="1"/>
</dbReference>
<keyword evidence="5" id="KW-1185">Reference proteome</keyword>
<proteinExistence type="predicted"/>
<sequence>MANLSEAQLKQLYDQAMKLQAARRHEEALACYEQMIAANPRIAEVHYQVALIFTEAGRPARALPHLQAAAALRPAEPAIWRLWAAAVALIAEPEGEATFLAALKRSTLPPAVKLRLQDRFTPGHKYVPDVPPALRAEVRKVMPLMQAGRFAEAELLAASLLSRHPRSAAAANLLATAQARQGKIAAAVAAYGKAAALDPEDAEPLNNLGQVLMEAGRLTEALEAFRGAVIAAPCMGPALVNLAKAMQRSGKCAAALPYAERAARLDPNDPVPLVTLGNLHTLMRDFDTAESALRRALALAPARPDALALMGQALSRLGRDDEAMQHYDRALALLPDLPLAISGKAGLLQTLGRFDEAEPWFRRAFALDPANGEPYSTFLVSHKVRPGDPILDEMIARFDDPKTSDASRISFGFAIAKALEDLKDHDRVFPYLRAANDLTRKAHPYDIKLRHKRVAQLLRSMDSRDWPGAPVPGTSDAAPIFVTGMPRSGTTLVEQIIASHSTVTGAGEVNILADMAAKLLFPGREALAAADLPPDAIAGLGADYLAALHQRHPEAERLTDKSIQSYMYIGLIKLALPKARIVVVRRDPRDNLLSIYKNKFTDGTHLYSNNLRDLGEYYRSFHEVIEFWRARVPDWFYEVQYENLVANPEAETRKLIAACGLDWEDACLASHRNTRKVDTLSVFQVRQPISKSSLNAWQRYEAHLGEMFEALGDLLPEDGNAPA</sequence>
<dbReference type="Pfam" id="PF13469">
    <property type="entry name" value="Sulfotransfer_3"/>
    <property type="match status" value="1"/>
</dbReference>
<gene>
    <name evidence="4" type="ORF">AKL17_4641</name>
</gene>
<dbReference type="PROSITE" id="PS50005">
    <property type="entry name" value="TPR"/>
    <property type="match status" value="5"/>
</dbReference>
<dbReference type="SMART" id="SM00028">
    <property type="entry name" value="TPR"/>
    <property type="match status" value="8"/>
</dbReference>
<dbReference type="Pfam" id="PF13432">
    <property type="entry name" value="TPR_16"/>
    <property type="match status" value="3"/>
</dbReference>
<dbReference type="Pfam" id="PF13181">
    <property type="entry name" value="TPR_8"/>
    <property type="match status" value="1"/>
</dbReference>
<accession>A0A159Z8M1</accession>
<feature type="repeat" description="TPR" evidence="3">
    <location>
        <begin position="270"/>
        <end position="303"/>
    </location>
</feature>
<dbReference type="PANTHER" id="PTHR44943">
    <property type="entry name" value="CELLULOSE SYNTHASE OPERON PROTEIN C"/>
    <property type="match status" value="1"/>
</dbReference>
<feature type="repeat" description="TPR" evidence="3">
    <location>
        <begin position="304"/>
        <end position="337"/>
    </location>
</feature>
<dbReference type="STRING" id="1335048.AKL17_4641"/>
<reference evidence="4 5" key="1">
    <citation type="submission" date="2015-09" db="EMBL/GenBank/DDBJ databases">
        <title>Complete genome sequence of Defluviimonas alba cai42t isolated from an oilfield in Xinjiang.</title>
        <authorList>
            <person name="Geng S."/>
            <person name="Pan X."/>
            <person name="Wu X."/>
        </authorList>
    </citation>
    <scope>NUCLEOTIDE SEQUENCE [LARGE SCALE GENOMIC DNA]</scope>
    <source>
        <strain evidence="5">cai42</strain>
    </source>
</reference>
<feature type="repeat" description="TPR" evidence="3">
    <location>
        <begin position="202"/>
        <end position="235"/>
    </location>
</feature>
<dbReference type="InterPro" id="IPR011990">
    <property type="entry name" value="TPR-like_helical_dom_sf"/>
</dbReference>